<dbReference type="AlphaFoldDB" id="A0A8S1NXM4"/>
<sequence length="170" mass="19962">MSLFYFDIDDSQNPFTLNNLLTNNNFEEQQSKTEKENQLFIQDEKKSLKVPSKNNQEAKNVPKNMGILIKNYLTNNHKNVIRQNLTIQKFIRKVNNKKNYTRKDLKVLFSNDDARNICKQYFSSFQIIQDILKSSKIGDSEVILKYIKKLFIGTHDPSSLSCLKYTNKEL</sequence>
<name>A0A8S1NXM4_9CILI</name>
<reference evidence="1" key="1">
    <citation type="submission" date="2021-01" db="EMBL/GenBank/DDBJ databases">
        <authorList>
            <consortium name="Genoscope - CEA"/>
            <person name="William W."/>
        </authorList>
    </citation>
    <scope>NUCLEOTIDE SEQUENCE</scope>
</reference>
<evidence type="ECO:0000313" key="2">
    <source>
        <dbReference type="Proteomes" id="UP000692954"/>
    </source>
</evidence>
<dbReference type="EMBL" id="CAJJDN010000066">
    <property type="protein sequence ID" value="CAD8096360.1"/>
    <property type="molecule type" value="Genomic_DNA"/>
</dbReference>
<evidence type="ECO:0000313" key="1">
    <source>
        <dbReference type="EMBL" id="CAD8096360.1"/>
    </source>
</evidence>
<proteinExistence type="predicted"/>
<accession>A0A8S1NXM4</accession>
<gene>
    <name evidence="1" type="ORF">PSON_ATCC_30995.1.T0660123</name>
</gene>
<keyword evidence="2" id="KW-1185">Reference proteome</keyword>
<dbReference type="Proteomes" id="UP000692954">
    <property type="component" value="Unassembled WGS sequence"/>
</dbReference>
<organism evidence="1 2">
    <name type="scientific">Paramecium sonneborni</name>
    <dbReference type="NCBI Taxonomy" id="65129"/>
    <lineage>
        <taxon>Eukaryota</taxon>
        <taxon>Sar</taxon>
        <taxon>Alveolata</taxon>
        <taxon>Ciliophora</taxon>
        <taxon>Intramacronucleata</taxon>
        <taxon>Oligohymenophorea</taxon>
        <taxon>Peniculida</taxon>
        <taxon>Parameciidae</taxon>
        <taxon>Paramecium</taxon>
    </lineage>
</organism>
<comment type="caution">
    <text evidence="1">The sequence shown here is derived from an EMBL/GenBank/DDBJ whole genome shotgun (WGS) entry which is preliminary data.</text>
</comment>
<protein>
    <submittedName>
        <fullName evidence="1">Uncharacterized protein</fullName>
    </submittedName>
</protein>